<sequence>MAQVPPTTQPTASSSKSTILLGSLDICSLQEQEVYLQEACKEQEHADREKEQAHVLREQESELAKQEECKKYKNRYVPTPTGLFLHAHSSFPLNMREAEEEAPNLDDDILTLVCSEMGPVFQSTAVTKAKDCKVPDEANHRMLRTMKQVE</sequence>
<organism evidence="1 2">
    <name type="scientific">Boletus edulis BED1</name>
    <dbReference type="NCBI Taxonomy" id="1328754"/>
    <lineage>
        <taxon>Eukaryota</taxon>
        <taxon>Fungi</taxon>
        <taxon>Dikarya</taxon>
        <taxon>Basidiomycota</taxon>
        <taxon>Agaricomycotina</taxon>
        <taxon>Agaricomycetes</taxon>
        <taxon>Agaricomycetidae</taxon>
        <taxon>Boletales</taxon>
        <taxon>Boletineae</taxon>
        <taxon>Boletaceae</taxon>
        <taxon>Boletoideae</taxon>
        <taxon>Boletus</taxon>
    </lineage>
</organism>
<gene>
    <name evidence="1" type="ORF">L210DRAFT_3646205</name>
</gene>
<reference evidence="1" key="1">
    <citation type="submission" date="2019-10" db="EMBL/GenBank/DDBJ databases">
        <authorList>
            <consortium name="DOE Joint Genome Institute"/>
            <person name="Kuo A."/>
            <person name="Miyauchi S."/>
            <person name="Kiss E."/>
            <person name="Drula E."/>
            <person name="Kohler A."/>
            <person name="Sanchez-Garcia M."/>
            <person name="Andreopoulos B."/>
            <person name="Barry K.W."/>
            <person name="Bonito G."/>
            <person name="Buee M."/>
            <person name="Carver A."/>
            <person name="Chen C."/>
            <person name="Cichocki N."/>
            <person name="Clum A."/>
            <person name="Culley D."/>
            <person name="Crous P.W."/>
            <person name="Fauchery L."/>
            <person name="Girlanda M."/>
            <person name="Hayes R."/>
            <person name="Keri Z."/>
            <person name="LaButti K."/>
            <person name="Lipzen A."/>
            <person name="Lombard V."/>
            <person name="Magnuson J."/>
            <person name="Maillard F."/>
            <person name="Morin E."/>
            <person name="Murat C."/>
            <person name="Nolan M."/>
            <person name="Ohm R."/>
            <person name="Pangilinan J."/>
            <person name="Pereira M."/>
            <person name="Perotto S."/>
            <person name="Peter M."/>
            <person name="Riley R."/>
            <person name="Sitrit Y."/>
            <person name="Stielow B."/>
            <person name="Szollosi G."/>
            <person name="Zifcakova L."/>
            <person name="Stursova M."/>
            <person name="Spatafora J.W."/>
            <person name="Tedersoo L."/>
            <person name="Vaario L.-M."/>
            <person name="Yamada A."/>
            <person name="Yan M."/>
            <person name="Wang P."/>
            <person name="Xu J."/>
            <person name="Bruns T."/>
            <person name="Baldrian P."/>
            <person name="Vilgalys R."/>
            <person name="Henrissat B."/>
            <person name="Grigoriev I.V."/>
            <person name="Hibbett D."/>
            <person name="Nagy L.G."/>
            <person name="Martin F.M."/>
        </authorList>
    </citation>
    <scope>NUCLEOTIDE SEQUENCE</scope>
    <source>
        <strain evidence="1">BED1</strain>
    </source>
</reference>
<dbReference type="EMBL" id="WHUW01000014">
    <property type="protein sequence ID" value="KAF8439431.1"/>
    <property type="molecule type" value="Genomic_DNA"/>
</dbReference>
<evidence type="ECO:0000313" key="2">
    <source>
        <dbReference type="Proteomes" id="UP001194468"/>
    </source>
</evidence>
<protein>
    <submittedName>
        <fullName evidence="1">Uncharacterized protein</fullName>
    </submittedName>
</protein>
<keyword evidence="2" id="KW-1185">Reference proteome</keyword>
<proteinExistence type="predicted"/>
<dbReference type="AlphaFoldDB" id="A0AAD4BT23"/>
<comment type="caution">
    <text evidence="1">The sequence shown here is derived from an EMBL/GenBank/DDBJ whole genome shotgun (WGS) entry which is preliminary data.</text>
</comment>
<accession>A0AAD4BT23</accession>
<name>A0AAD4BT23_BOLED</name>
<evidence type="ECO:0000313" key="1">
    <source>
        <dbReference type="EMBL" id="KAF8439431.1"/>
    </source>
</evidence>
<dbReference type="Proteomes" id="UP001194468">
    <property type="component" value="Unassembled WGS sequence"/>
</dbReference>
<reference evidence="1" key="2">
    <citation type="journal article" date="2020" name="Nat. Commun.">
        <title>Large-scale genome sequencing of mycorrhizal fungi provides insights into the early evolution of symbiotic traits.</title>
        <authorList>
            <person name="Miyauchi S."/>
            <person name="Kiss E."/>
            <person name="Kuo A."/>
            <person name="Drula E."/>
            <person name="Kohler A."/>
            <person name="Sanchez-Garcia M."/>
            <person name="Morin E."/>
            <person name="Andreopoulos B."/>
            <person name="Barry K.W."/>
            <person name="Bonito G."/>
            <person name="Buee M."/>
            <person name="Carver A."/>
            <person name="Chen C."/>
            <person name="Cichocki N."/>
            <person name="Clum A."/>
            <person name="Culley D."/>
            <person name="Crous P.W."/>
            <person name="Fauchery L."/>
            <person name="Girlanda M."/>
            <person name="Hayes R.D."/>
            <person name="Keri Z."/>
            <person name="LaButti K."/>
            <person name="Lipzen A."/>
            <person name="Lombard V."/>
            <person name="Magnuson J."/>
            <person name="Maillard F."/>
            <person name="Murat C."/>
            <person name="Nolan M."/>
            <person name="Ohm R.A."/>
            <person name="Pangilinan J."/>
            <person name="Pereira M.F."/>
            <person name="Perotto S."/>
            <person name="Peter M."/>
            <person name="Pfister S."/>
            <person name="Riley R."/>
            <person name="Sitrit Y."/>
            <person name="Stielow J.B."/>
            <person name="Szollosi G."/>
            <person name="Zifcakova L."/>
            <person name="Stursova M."/>
            <person name="Spatafora J.W."/>
            <person name="Tedersoo L."/>
            <person name="Vaario L.M."/>
            <person name="Yamada A."/>
            <person name="Yan M."/>
            <person name="Wang P."/>
            <person name="Xu J."/>
            <person name="Bruns T."/>
            <person name="Baldrian P."/>
            <person name="Vilgalys R."/>
            <person name="Dunand C."/>
            <person name="Henrissat B."/>
            <person name="Grigoriev I.V."/>
            <person name="Hibbett D."/>
            <person name="Nagy L.G."/>
            <person name="Martin F.M."/>
        </authorList>
    </citation>
    <scope>NUCLEOTIDE SEQUENCE</scope>
    <source>
        <strain evidence="1">BED1</strain>
    </source>
</reference>